<dbReference type="Gene3D" id="3.30.460.40">
    <property type="match status" value="1"/>
</dbReference>
<dbReference type="SUPFAM" id="SSF81301">
    <property type="entry name" value="Nucleotidyltransferase"/>
    <property type="match status" value="1"/>
</dbReference>
<accession>A0ABQ6Q4N4</accession>
<proteinExistence type="predicted"/>
<dbReference type="EMBL" id="BTPE01000012">
    <property type="protein sequence ID" value="GMQ34842.1"/>
    <property type="molecule type" value="Genomic_DNA"/>
</dbReference>
<dbReference type="Proteomes" id="UP001307705">
    <property type="component" value="Unassembled WGS sequence"/>
</dbReference>
<evidence type="ECO:0008006" key="3">
    <source>
        <dbReference type="Google" id="ProtNLM"/>
    </source>
</evidence>
<name>A0ABQ6Q4N4_9BACT</name>
<evidence type="ECO:0000313" key="1">
    <source>
        <dbReference type="EMBL" id="GMQ34842.1"/>
    </source>
</evidence>
<keyword evidence="2" id="KW-1185">Reference proteome</keyword>
<dbReference type="RefSeq" id="WP_338229668.1">
    <property type="nucleotide sequence ID" value="NZ_BTPE01000012.1"/>
</dbReference>
<reference evidence="1 2" key="1">
    <citation type="submission" date="2023-08" db="EMBL/GenBank/DDBJ databases">
        <title>Draft genome sequence of Algoriphagus taiwanensis.</title>
        <authorList>
            <person name="Takatani N."/>
            <person name="Hosokawa M."/>
            <person name="Sawabe T."/>
        </authorList>
    </citation>
    <scope>NUCLEOTIDE SEQUENCE [LARGE SCALE GENOMIC DNA]</scope>
    <source>
        <strain evidence="1 2">JCM 19755</strain>
    </source>
</reference>
<sequence length="159" mass="18458">MSQIWKETIAQFIELANKYDVKMILIGGGAVNFHGYQRHSADVDFWIKADENNLDKLALSFREMGFEIDEFPDEIKERTKNISVKFSPDDLDLELITRFEIGKTFDEAYATSELVTIGDKILRKWRVLSFEDLLESKRRAARPKDLLDIEQLKLKKKGG</sequence>
<gene>
    <name evidence="1" type="ORF">Ataiwa_31150</name>
</gene>
<protein>
    <recommendedName>
        <fullName evidence="3">Nucleotidyltransferase DUF2204</fullName>
    </recommendedName>
</protein>
<comment type="caution">
    <text evidence="1">The sequence shown here is derived from an EMBL/GenBank/DDBJ whole genome shotgun (WGS) entry which is preliminary data.</text>
</comment>
<evidence type="ECO:0000313" key="2">
    <source>
        <dbReference type="Proteomes" id="UP001307705"/>
    </source>
</evidence>
<organism evidence="1 2">
    <name type="scientific">Algoriphagus taiwanensis</name>
    <dbReference type="NCBI Taxonomy" id="1445656"/>
    <lineage>
        <taxon>Bacteria</taxon>
        <taxon>Pseudomonadati</taxon>
        <taxon>Bacteroidota</taxon>
        <taxon>Cytophagia</taxon>
        <taxon>Cytophagales</taxon>
        <taxon>Cyclobacteriaceae</taxon>
        <taxon>Algoriphagus</taxon>
    </lineage>
</organism>
<dbReference type="InterPro" id="IPR043519">
    <property type="entry name" value="NT_sf"/>
</dbReference>